<comment type="caution">
    <text evidence="1">The sequence shown here is derived from an EMBL/GenBank/DDBJ whole genome shotgun (WGS) entry which is preliminary data.</text>
</comment>
<dbReference type="Proteomes" id="UP000283745">
    <property type="component" value="Unassembled WGS sequence"/>
</dbReference>
<name>A0A414EQA3_9FIRM</name>
<accession>A0A414EQA3</accession>
<sequence>MARVTKDDFSPIKVLIIEIFVLGALTVFTLYWGGLLFNSGAEICGHATFEGMTIKVDQKQGNMIKVIFDNPTDTEMNIGGWDAKQEACLTTTKGEYWFDFDSFMGYTIPAHSKREAILAFNNVEGEAINLKIDCIQTLVHGLPAFGGSKAIEIDFTNDDKEED</sequence>
<dbReference type="EMBL" id="QSKF01000005">
    <property type="protein sequence ID" value="RHE40266.1"/>
    <property type="molecule type" value="Genomic_DNA"/>
</dbReference>
<protein>
    <submittedName>
        <fullName evidence="1">Uncharacterized protein</fullName>
    </submittedName>
</protein>
<proteinExistence type="predicted"/>
<reference evidence="1 2" key="1">
    <citation type="submission" date="2018-08" db="EMBL/GenBank/DDBJ databases">
        <title>A genome reference for cultivated species of the human gut microbiota.</title>
        <authorList>
            <person name="Zou Y."/>
            <person name="Xue W."/>
            <person name="Luo G."/>
        </authorList>
    </citation>
    <scope>NUCLEOTIDE SEQUENCE [LARGE SCALE GENOMIC DNA]</scope>
    <source>
        <strain evidence="1 2">AM28-23</strain>
    </source>
</reference>
<dbReference type="AlphaFoldDB" id="A0A414EQA3"/>
<organism evidence="1 2">
    <name type="scientific">Blautia obeum</name>
    <dbReference type="NCBI Taxonomy" id="40520"/>
    <lineage>
        <taxon>Bacteria</taxon>
        <taxon>Bacillati</taxon>
        <taxon>Bacillota</taxon>
        <taxon>Clostridia</taxon>
        <taxon>Lachnospirales</taxon>
        <taxon>Lachnospiraceae</taxon>
        <taxon>Blautia</taxon>
    </lineage>
</organism>
<evidence type="ECO:0000313" key="1">
    <source>
        <dbReference type="EMBL" id="RHE40266.1"/>
    </source>
</evidence>
<gene>
    <name evidence="1" type="ORF">DW740_08195</name>
</gene>
<dbReference type="RefSeq" id="WP_015543199.1">
    <property type="nucleotide sequence ID" value="NZ_CABJFK010000005.1"/>
</dbReference>
<evidence type="ECO:0000313" key="2">
    <source>
        <dbReference type="Proteomes" id="UP000283745"/>
    </source>
</evidence>